<organism evidence="3 4">
    <name type="scientific">Nocardiopsis sinuspersici</name>
    <dbReference type="NCBI Taxonomy" id="501010"/>
    <lineage>
        <taxon>Bacteria</taxon>
        <taxon>Bacillati</taxon>
        <taxon>Actinomycetota</taxon>
        <taxon>Actinomycetes</taxon>
        <taxon>Streptosporangiales</taxon>
        <taxon>Nocardiopsidaceae</taxon>
        <taxon>Nocardiopsis</taxon>
    </lineage>
</organism>
<evidence type="ECO:0000313" key="3">
    <source>
        <dbReference type="EMBL" id="NYH52522.1"/>
    </source>
</evidence>
<gene>
    <name evidence="3" type="ORF">HNR06_002111</name>
</gene>
<protein>
    <recommendedName>
        <fullName evidence="5">DUF3558 domain-containing protein</fullName>
    </recommendedName>
</protein>
<keyword evidence="2" id="KW-0812">Transmembrane</keyword>
<keyword evidence="2" id="KW-0472">Membrane</keyword>
<proteinExistence type="predicted"/>
<name>A0A7Y9XB38_9ACTN</name>
<reference evidence="3 4" key="1">
    <citation type="submission" date="2020-07" db="EMBL/GenBank/DDBJ databases">
        <title>Sequencing the genomes of 1000 actinobacteria strains.</title>
        <authorList>
            <person name="Klenk H.-P."/>
        </authorList>
    </citation>
    <scope>NUCLEOTIDE SEQUENCE [LARGE SCALE GENOMIC DNA]</scope>
    <source>
        <strain evidence="3 4">DSM 45278</strain>
    </source>
</reference>
<accession>A0A7Y9XB38</accession>
<feature type="region of interest" description="Disordered" evidence="1">
    <location>
        <begin position="45"/>
        <end position="78"/>
    </location>
</feature>
<evidence type="ECO:0000313" key="4">
    <source>
        <dbReference type="Proteomes" id="UP000584931"/>
    </source>
</evidence>
<dbReference type="EMBL" id="JACCHL010000001">
    <property type="protein sequence ID" value="NYH52522.1"/>
    <property type="molecule type" value="Genomic_DNA"/>
</dbReference>
<keyword evidence="2" id="KW-1133">Transmembrane helix</keyword>
<dbReference type="AlphaFoldDB" id="A0A7Y9XB38"/>
<comment type="caution">
    <text evidence="3">The sequence shown here is derived from an EMBL/GenBank/DDBJ whole genome shotgun (WGS) entry which is preliminary data.</text>
</comment>
<sequence length="238" mass="24866">MRLIPSTPLSCLGTAAAVIVVGGVVLVGFDVVDIDESDMDLSLSWGDGFSWGGDEESPSEEPSAGPSPEEEAEEEQTAAGYGLPESCADAGAAEVVGDLAPGTVLTEEVGEVEGIDGAEQVVCSFSDGGTGPDTPSFTLVFTLNADPSVNPDVVRVPGEQKEMGWEVDIDVDVDNYHTDKADSLGGELEYVGTVDGSSRHLYLSLPGELYVTAIAQSEEVPREDLERVVMLAAEQIRG</sequence>
<dbReference type="Proteomes" id="UP000584931">
    <property type="component" value="Unassembled WGS sequence"/>
</dbReference>
<feature type="transmembrane region" description="Helical" evidence="2">
    <location>
        <begin position="12"/>
        <end position="32"/>
    </location>
</feature>
<evidence type="ECO:0008006" key="5">
    <source>
        <dbReference type="Google" id="ProtNLM"/>
    </source>
</evidence>
<evidence type="ECO:0000256" key="2">
    <source>
        <dbReference type="SAM" id="Phobius"/>
    </source>
</evidence>
<evidence type="ECO:0000256" key="1">
    <source>
        <dbReference type="SAM" id="MobiDB-lite"/>
    </source>
</evidence>
<dbReference type="RefSeq" id="WP_179809919.1">
    <property type="nucleotide sequence ID" value="NZ_JACCHL010000001.1"/>
</dbReference>